<evidence type="ECO:0000256" key="1">
    <source>
        <dbReference type="ARBA" id="ARBA00004141"/>
    </source>
</evidence>
<feature type="transmembrane region" description="Helical" evidence="5">
    <location>
        <begin position="157"/>
        <end position="175"/>
    </location>
</feature>
<feature type="domain" description="O-antigen ligase-related" evidence="6">
    <location>
        <begin position="192"/>
        <end position="346"/>
    </location>
</feature>
<feature type="transmembrane region" description="Helical" evidence="5">
    <location>
        <begin position="120"/>
        <end position="137"/>
    </location>
</feature>
<reference evidence="7 8" key="2">
    <citation type="submission" date="2016-02" db="EMBL/GenBank/DDBJ databases">
        <authorList>
            <person name="Wen L."/>
            <person name="He K."/>
            <person name="Yang H."/>
        </authorList>
    </citation>
    <scope>NUCLEOTIDE SEQUENCE [LARGE SCALE GENOMIC DNA]</scope>
    <source>
        <strain evidence="7 8">AGD 8-3</strain>
    </source>
</reference>
<dbReference type="InterPro" id="IPR051533">
    <property type="entry name" value="WaaL-like"/>
</dbReference>
<dbReference type="GO" id="GO:0016020">
    <property type="term" value="C:membrane"/>
    <property type="evidence" value="ECO:0007669"/>
    <property type="project" value="UniProtKB-SubCell"/>
</dbReference>
<feature type="transmembrane region" description="Helical" evidence="5">
    <location>
        <begin position="232"/>
        <end position="249"/>
    </location>
</feature>
<feature type="transmembrane region" description="Helical" evidence="5">
    <location>
        <begin position="33"/>
        <end position="50"/>
    </location>
</feature>
<accession>A0A0X8HD51</accession>
<feature type="transmembrane region" description="Helical" evidence="5">
    <location>
        <begin position="371"/>
        <end position="389"/>
    </location>
</feature>
<keyword evidence="3 5" id="KW-1133">Transmembrane helix</keyword>
<dbReference type="InterPro" id="IPR007016">
    <property type="entry name" value="O-antigen_ligase-rel_domated"/>
</dbReference>
<evidence type="ECO:0000256" key="5">
    <source>
        <dbReference type="SAM" id="Phobius"/>
    </source>
</evidence>
<dbReference type="Proteomes" id="UP000063387">
    <property type="component" value="Chromosome"/>
</dbReference>
<evidence type="ECO:0000256" key="4">
    <source>
        <dbReference type="ARBA" id="ARBA00023136"/>
    </source>
</evidence>
<keyword evidence="2 5" id="KW-0812">Transmembrane</keyword>
<sequence>MRMITERSVCRANGVLVFAFVALLVLIPEAYRIVALLALLVLAVGALTLRRAPQWRLDRDDAWLCLALVLYGGIWLLDVWRSGYWPMVDGAGYQLLPIWPLVAALILVGMRCYPPNPRMLWWGACCGALGAGTIALYERVVLGVERASNGINAIPFGNLSLLLGSLSLLTVLWCLRRQRPRHVGLLILAMVAALLGLLGSLLSGTRGGWVALPFVLLIVYRAARDLLPLRHLRLGAGGLVLLMLVPILLPQSGVSERVGQVADDAQRYWQRGDAGSSLGVRLELWRAGVMLISEKPLLGFGEHRMEKALGDLAEEGRVYDRVVIHMQLHNEVIDTAARRGLLGATSLLLLYGIPLWIFWKKLRRAGHEPGLQVLAAAGMMVPVAFFDFGLTQSMLRDLRGLSGYLGLCVLCWVTLRAYEETLRTLPISSPPLHRTPYIADDKGELIVQRSRSRS</sequence>
<dbReference type="EMBL" id="CP014226">
    <property type="protein sequence ID" value="AMD00400.1"/>
    <property type="molecule type" value="Genomic_DNA"/>
</dbReference>
<evidence type="ECO:0000256" key="3">
    <source>
        <dbReference type="ARBA" id="ARBA00022989"/>
    </source>
</evidence>
<dbReference type="PATRIC" id="fig|507626.3.peg.1317"/>
<evidence type="ECO:0000259" key="6">
    <source>
        <dbReference type="Pfam" id="PF04932"/>
    </source>
</evidence>
<protein>
    <submittedName>
        <fullName evidence="7">O-antigen ligase</fullName>
    </submittedName>
</protein>
<dbReference type="STRING" id="507626.LOKO_01332"/>
<keyword evidence="4 5" id="KW-0472">Membrane</keyword>
<evidence type="ECO:0000256" key="2">
    <source>
        <dbReference type="ARBA" id="ARBA00022692"/>
    </source>
</evidence>
<name>A0A0X8HD51_9GAMM</name>
<reference evidence="7 8" key="1">
    <citation type="journal article" date="2016" name="Genome Announc.">
        <title>Draft Genome Sequence of 'Halomonas chromatireducens' Strain AGD 8-3, a Haloalkaliphilic Chromate- and Selenite-Reducing Gammaproteobacterium.</title>
        <authorList>
            <person name="Sharko F.S."/>
            <person name="Shapovalova A.A."/>
            <person name="Tsygankova S.V."/>
            <person name="Komova A.V."/>
            <person name="Boulygina E.S."/>
            <person name="Teslyuk A.B."/>
            <person name="Gotovtsev P.M."/>
            <person name="Namsaraev Z.B."/>
            <person name="Khijniak T.V."/>
            <person name="Nedoluzhko A.V."/>
            <person name="Vasilov R.G."/>
        </authorList>
    </citation>
    <scope>NUCLEOTIDE SEQUENCE [LARGE SCALE GENOMIC DNA]</scope>
    <source>
        <strain evidence="7 8">AGD 8-3</strain>
    </source>
</reference>
<evidence type="ECO:0000313" key="8">
    <source>
        <dbReference type="Proteomes" id="UP000063387"/>
    </source>
</evidence>
<feature type="transmembrane region" description="Helical" evidence="5">
    <location>
        <begin position="9"/>
        <end position="27"/>
    </location>
</feature>
<feature type="transmembrane region" description="Helical" evidence="5">
    <location>
        <begin position="62"/>
        <end position="80"/>
    </location>
</feature>
<dbReference type="PANTHER" id="PTHR37422:SF17">
    <property type="entry name" value="O-ANTIGEN LIGASE"/>
    <property type="match status" value="1"/>
</dbReference>
<organism evidence="7 8">
    <name type="scientific">Halomonas chromatireducens</name>
    <dbReference type="NCBI Taxonomy" id="507626"/>
    <lineage>
        <taxon>Bacteria</taxon>
        <taxon>Pseudomonadati</taxon>
        <taxon>Pseudomonadota</taxon>
        <taxon>Gammaproteobacteria</taxon>
        <taxon>Oceanospirillales</taxon>
        <taxon>Halomonadaceae</taxon>
        <taxon>Halomonas</taxon>
    </lineage>
</organism>
<dbReference type="GO" id="GO:0016874">
    <property type="term" value="F:ligase activity"/>
    <property type="evidence" value="ECO:0007669"/>
    <property type="project" value="UniProtKB-KW"/>
</dbReference>
<dbReference type="Pfam" id="PF04932">
    <property type="entry name" value="Wzy_C"/>
    <property type="match status" value="1"/>
</dbReference>
<feature type="transmembrane region" description="Helical" evidence="5">
    <location>
        <begin position="182"/>
        <end position="201"/>
    </location>
</feature>
<keyword evidence="8" id="KW-1185">Reference proteome</keyword>
<proteinExistence type="predicted"/>
<feature type="transmembrane region" description="Helical" evidence="5">
    <location>
        <begin position="340"/>
        <end position="359"/>
    </location>
</feature>
<dbReference type="PANTHER" id="PTHR37422">
    <property type="entry name" value="TEICHURONIC ACID BIOSYNTHESIS PROTEIN TUAE"/>
    <property type="match status" value="1"/>
</dbReference>
<evidence type="ECO:0000313" key="7">
    <source>
        <dbReference type="EMBL" id="AMD00400.1"/>
    </source>
</evidence>
<keyword evidence="7" id="KW-0436">Ligase</keyword>
<dbReference type="AlphaFoldDB" id="A0A0X8HD51"/>
<dbReference type="KEGG" id="hco:LOKO_01332"/>
<feature type="transmembrane region" description="Helical" evidence="5">
    <location>
        <begin position="92"/>
        <end position="113"/>
    </location>
</feature>
<gene>
    <name evidence="7" type="primary">rfaL_2</name>
    <name evidence="7" type="ORF">LOKO_01332</name>
</gene>
<comment type="subcellular location">
    <subcellularLocation>
        <location evidence="1">Membrane</location>
        <topology evidence="1">Multi-pass membrane protein</topology>
    </subcellularLocation>
</comment>